<feature type="compositionally biased region" description="Basic and acidic residues" evidence="1">
    <location>
        <begin position="226"/>
        <end position="263"/>
    </location>
</feature>
<dbReference type="InterPro" id="IPR057851">
    <property type="entry name" value="ATXR3_GYF"/>
</dbReference>
<feature type="compositionally biased region" description="Basic and acidic residues" evidence="1">
    <location>
        <begin position="471"/>
        <end position="486"/>
    </location>
</feature>
<dbReference type="PROSITE" id="PS50280">
    <property type="entry name" value="SET"/>
    <property type="match status" value="1"/>
</dbReference>
<keyword evidence="4" id="KW-1185">Reference proteome</keyword>
<evidence type="ECO:0000313" key="4">
    <source>
        <dbReference type="Proteomes" id="UP001222027"/>
    </source>
</evidence>
<feature type="domain" description="SET" evidence="2">
    <location>
        <begin position="1815"/>
        <end position="1954"/>
    </location>
</feature>
<dbReference type="InterPro" id="IPR032675">
    <property type="entry name" value="LRR_dom_sf"/>
</dbReference>
<feature type="compositionally biased region" description="Basic and acidic residues" evidence="1">
    <location>
        <begin position="200"/>
        <end position="215"/>
    </location>
</feature>
<feature type="compositionally biased region" description="Basic and acidic residues" evidence="1">
    <location>
        <begin position="364"/>
        <end position="379"/>
    </location>
</feature>
<feature type="compositionally biased region" description="Basic and acidic residues" evidence="1">
    <location>
        <begin position="37"/>
        <end position="148"/>
    </location>
</feature>
<feature type="compositionally biased region" description="Basic and acidic residues" evidence="1">
    <location>
        <begin position="283"/>
        <end position="313"/>
    </location>
</feature>
<dbReference type="SUPFAM" id="SSF81383">
    <property type="entry name" value="F-box domain"/>
    <property type="match status" value="1"/>
</dbReference>
<accession>A0AAV8QBB7</accession>
<dbReference type="Pfam" id="PF19633">
    <property type="entry name" value="SDG2_C"/>
    <property type="match status" value="1"/>
</dbReference>
<feature type="region of interest" description="Disordered" evidence="1">
    <location>
        <begin position="1580"/>
        <end position="1635"/>
    </location>
</feature>
<feature type="compositionally biased region" description="Pro residues" evidence="1">
    <location>
        <begin position="496"/>
        <end position="521"/>
    </location>
</feature>
<feature type="compositionally biased region" description="Low complexity" evidence="1">
    <location>
        <begin position="321"/>
        <end position="339"/>
    </location>
</feature>
<feature type="region of interest" description="Disordered" evidence="1">
    <location>
        <begin position="29"/>
        <end position="148"/>
    </location>
</feature>
<sequence length="2384" mass="271056">MGEGGVACAPSQHIMERFPIPESLCGGKGVLASKPFGAEKKTRNGERGDEAEREDELGAEKGLELERRTKKGELETGEPVLERHRKGELEEGELHNGELEKGDLRNGEFEKGESAPKKWRKSEVEVGDRRRRDEAEKGEIISDRRNRRELERGEFVADKWKRWQDLEKSQNQSTRGRRVDSEKGDVPERSLKNSQQSSLEDSHRRNDRRPCDSDHRKRSSSSRLDGNVHERDAKKSSRVSEVEPGEIKHDNSNGRSRDREGKVGRWPKWQAIESESSNHKHHCDLFDQSRSRTHRKSEEIIRSTNPERSHRSESSLTSKVPSSSRYSSSRFDDPSFFSRGSHDRQGRSPGHSERSPKERSHHADHRDRSPRRLERSPHEKSHHSDHRDHTPSRCNRSPRQRARHHDHRDRTPAHLERSPHDIRHSADHRESNKKSQGSEKQQSSRHDEKFGRKEYSEKEKDFLKNKSSRSSCDRSTVDRFDKEKRFQSSSRHSSETPPPPPPAVLPPPPPLPAPPPPPPPSGVIEEPSSMEEDMDISDTPPRDPITSDFDAGKWFYLDHFGIEQGPSKLVDLRQLVDEGVLLSDHLIKHADSDRWVTVENAASPLVPLNLPSIVSDVVTQTASPPEAPGNLLVDVGIICQETTSSMLLQKEALKEQSPVIAECLEDYHIDERVETLLGGYTIVGGKELEIIGEALNTTFEHADWEKWGQSEGFSRFKAQTPSIHPREEGVGGVFKGFSTEISEIKPVSAPSGKDYAVPSGGSSDWFVGRWSCKGGDWKRNDEVGQDRSYRRKLVINESYPLCQMSKSGHEDPRWHRKDDLYYPSSSSRLDLPLWAFSSIDDNTDSNSDPSKSAVASRSAQTKPLSLRGVKGTILPVVRINACVVKDQGSTESHMKVKTSERHLSKSSRSHSSSSDRNSLHEGSSRSRKLHEHDLQSLQRCRTILNIPKDHICTIDELSVDLGDWFYLDGAGYEHGPLSYLELQELVDKGAILEQSSVFRKNDNTWLPITMKLKSSEAVNSEEEARTSTARFSSTSLVQSSCNNMSFAAHSFHSLHPQFIGYTRGKLHELVMRSYKNREFAAVISEVLDPWINAKQPKKEMDKHFPFNSSITKSSSVLSHDLSVNNIWKSEDGIYREGKRARFLVDESDEDSEMEEALLPNEKNDWLFEDICGEADTFEDNAAMSQTENGSWGLLNGHVLARVFHFLKGDMKSLLSSAATCKHWNASVDFYRSICRHVDLSSVGPKCTDIVLQSLMGGYGKKNLMSLVLKGCFNVSAGVLEGILQLYPHIANVDIRGCNQFKELQFRYPNINWIKRSSSFGAKNQEESHSKTRSLKQITENNYLISRTYRSLSGCLDDSGDLENFGISESNSIDRKDFSSLQFKQGFYKRPKLLDARKSSELLSRDAQMRHWLHRKSGNSYKKMEEFIANSLKDIVKGKKSDFFMPKIAKIEDRMRCGYYVRRGLSSVKDDISRMCRDAFKSKSQGDAVDRRKIIMSFIELVKRLENPRLIIQRDELMKAVKDGSDAGSYFSESKYKKKQSKVLSEKKSINRSINTSYANGGTDYRAYAFDREIKRSLSKLKKREMDSDSETSEDVENDFSEDDRGEDESTASDTESDLEIHSGSGTWDLKGEMDESLESVVTDDREWGARMTKASLVPPVTRKYEVIDKYLIVADQEEVQRKMQVALPDDYSEKLLAQKSGTEESDMEIPEVKDYKPRKTLGVEVLEQEVYGIDPYTHNLLLDSMPEEPDWPLADRHKFIEESLLRTLNKQVRHFTGAGNTPMVYPLQPVIEEVQKNAEEVGDRQAIKMCQGILKAIRSRPDDNYVAYRKGLGVVCNKQEGFEQDDFVVEFLGEVYPAWKWFEKQDGIRALQKNSQDPAPEFYNIYLERPKGDSDGYDLVVVDAMHKANYASRICHSCRPNCEAKVTAVDGQYQIGIYSLVPIGYGEEITFDYNSVTESKEEYEASVCLCGSQVCRGSYLNLSGEGAFEKVLKDCHGVLDRHKLILEACEANFVSQDDYIDLGRAGLGTCLLAGLPDWLVAYSAHLVRFINFERTKLPDEILRHTLEEKRKFFSDICLEVEKNDAEVQAEGVYNARLQNIALTLDKVRYVMRCTFGDPKKAPPPVEKLTAEGVVSVLWKGEGSLVEDLLHSMAPHVEADLLSDLKSKIQAHNPSGSSNIQTELRKSLLWLRDELRNLPCTYKCRHDAAADLIHIYAYTKVFFKIQEYKSSKSPPVYISPLDLGPKYADKMGSGFQEYCKTYGENYCLGQLIYWYSQMNADPDCRLARACKGCLSLPDISSFYAKSQKQLREHVYGPRTVRFMLSRMEKEPQRPWPKDHIWLFKSNPKIFGSPMLDAVLNKCPLDKEMMHWLNNRPSVFQGSWEG</sequence>
<evidence type="ECO:0000256" key="1">
    <source>
        <dbReference type="SAM" id="MobiDB-lite"/>
    </source>
</evidence>
<feature type="region of interest" description="Disordered" evidence="1">
    <location>
        <begin position="889"/>
        <end position="931"/>
    </location>
</feature>
<feature type="compositionally biased region" description="Polar residues" evidence="1">
    <location>
        <begin position="853"/>
        <end position="862"/>
    </location>
</feature>
<feature type="compositionally biased region" description="Basic and acidic residues" evidence="1">
    <location>
        <begin position="177"/>
        <end position="191"/>
    </location>
</feature>
<feature type="compositionally biased region" description="Low complexity" evidence="1">
    <location>
        <begin position="842"/>
        <end position="852"/>
    </location>
</feature>
<dbReference type="Gene3D" id="3.80.10.10">
    <property type="entry name" value="Ribonuclease Inhibitor"/>
    <property type="match status" value="1"/>
</dbReference>
<dbReference type="Pfam" id="PF25531">
    <property type="entry name" value="GYF_ATXR3"/>
    <property type="match status" value="2"/>
</dbReference>
<dbReference type="CDD" id="cd10531">
    <property type="entry name" value="SET_SETD2-like"/>
    <property type="match status" value="1"/>
</dbReference>
<protein>
    <recommendedName>
        <fullName evidence="2">SET domain-containing protein</fullName>
    </recommendedName>
</protein>
<dbReference type="Proteomes" id="UP001222027">
    <property type="component" value="Unassembled WGS sequence"/>
</dbReference>
<feature type="compositionally biased region" description="Basic and acidic residues" evidence="1">
    <location>
        <begin position="408"/>
        <end position="464"/>
    </location>
</feature>
<dbReference type="Gene3D" id="2.170.270.10">
    <property type="entry name" value="SET domain"/>
    <property type="match status" value="1"/>
</dbReference>
<reference evidence="3 4" key="1">
    <citation type="submission" date="2022-12" db="EMBL/GenBank/DDBJ databases">
        <title>Chromosome-scale assembly of the Ensete ventricosum genome.</title>
        <authorList>
            <person name="Dussert Y."/>
            <person name="Stocks J."/>
            <person name="Wendawek A."/>
            <person name="Woldeyes F."/>
            <person name="Nichols R.A."/>
            <person name="Borrell J.S."/>
        </authorList>
    </citation>
    <scope>NUCLEOTIDE SEQUENCE [LARGE SCALE GENOMIC DNA]</scope>
    <source>
        <strain evidence="4">cv. Maze</strain>
        <tissue evidence="3">Seeds</tissue>
    </source>
</reference>
<dbReference type="InterPro" id="IPR036047">
    <property type="entry name" value="F-box-like_dom_sf"/>
</dbReference>
<feature type="compositionally biased region" description="Basic and acidic residues" evidence="1">
    <location>
        <begin position="892"/>
        <end position="903"/>
    </location>
</feature>
<dbReference type="InterPro" id="IPR001214">
    <property type="entry name" value="SET_dom"/>
</dbReference>
<dbReference type="SMART" id="SM00317">
    <property type="entry name" value="SET"/>
    <property type="match status" value="1"/>
</dbReference>
<feature type="compositionally biased region" description="Basic and acidic residues" evidence="1">
    <location>
        <begin position="340"/>
        <end position="358"/>
    </location>
</feature>
<feature type="compositionally biased region" description="Acidic residues" evidence="1">
    <location>
        <begin position="1587"/>
        <end position="1617"/>
    </location>
</feature>
<gene>
    <name evidence="3" type="ORF">OPV22_020791</name>
</gene>
<dbReference type="CDD" id="cd09917">
    <property type="entry name" value="F-box_SF"/>
    <property type="match status" value="1"/>
</dbReference>
<proteinExistence type="predicted"/>
<feature type="compositionally biased region" description="Basic and acidic residues" evidence="1">
    <location>
        <begin position="917"/>
        <end position="931"/>
    </location>
</feature>
<evidence type="ECO:0000313" key="3">
    <source>
        <dbReference type="EMBL" id="KAJ8477064.1"/>
    </source>
</evidence>
<dbReference type="InterPro" id="IPR045606">
    <property type="entry name" value="ATXR3_C"/>
</dbReference>
<evidence type="ECO:0000259" key="2">
    <source>
        <dbReference type="PROSITE" id="PS50280"/>
    </source>
</evidence>
<dbReference type="PANTHER" id="PTHR46655:SF1">
    <property type="entry name" value="HISTONE-LYSINE N-METHYLTRANSFERASE ATXR3"/>
    <property type="match status" value="1"/>
</dbReference>
<name>A0AAV8QBB7_ENSVE</name>
<feature type="region of interest" description="Disordered" evidence="1">
    <location>
        <begin position="161"/>
        <end position="547"/>
    </location>
</feature>
<dbReference type="EMBL" id="JAQQAF010000006">
    <property type="protein sequence ID" value="KAJ8477064.1"/>
    <property type="molecule type" value="Genomic_DNA"/>
</dbReference>
<dbReference type="PANTHER" id="PTHR46655">
    <property type="entry name" value="HISTONE-LYSINE N-METHYLTRANSFERASE ATXR3"/>
    <property type="match status" value="1"/>
</dbReference>
<organism evidence="3 4">
    <name type="scientific">Ensete ventricosum</name>
    <name type="common">Abyssinian banana</name>
    <name type="synonym">Musa ensete</name>
    <dbReference type="NCBI Taxonomy" id="4639"/>
    <lineage>
        <taxon>Eukaryota</taxon>
        <taxon>Viridiplantae</taxon>
        <taxon>Streptophyta</taxon>
        <taxon>Embryophyta</taxon>
        <taxon>Tracheophyta</taxon>
        <taxon>Spermatophyta</taxon>
        <taxon>Magnoliopsida</taxon>
        <taxon>Liliopsida</taxon>
        <taxon>Zingiberales</taxon>
        <taxon>Musaceae</taxon>
        <taxon>Ensete</taxon>
    </lineage>
</organism>
<dbReference type="SUPFAM" id="SSF82199">
    <property type="entry name" value="SET domain"/>
    <property type="match status" value="1"/>
</dbReference>
<feature type="region of interest" description="Disordered" evidence="1">
    <location>
        <begin position="842"/>
        <end position="862"/>
    </location>
</feature>
<dbReference type="InterPro" id="IPR046341">
    <property type="entry name" value="SET_dom_sf"/>
</dbReference>
<comment type="caution">
    <text evidence="3">The sequence shown here is derived from an EMBL/GenBank/DDBJ whole genome shotgun (WGS) entry which is preliminary data.</text>
</comment>
<feature type="compositionally biased region" description="Basic residues" evidence="1">
    <location>
        <begin position="396"/>
        <end position="407"/>
    </location>
</feature>
<dbReference type="Pfam" id="PF00856">
    <property type="entry name" value="SET"/>
    <property type="match status" value="1"/>
</dbReference>